<sequence>MAGLEGAHADEGYANTGGPKDGPVLTMMSKRLRGLRKKYNRILQIEESKAQGKTVNKEQEDVLKTKIAIAALIDEYEKLRQPLLLAVKEEVAEREKELMAATLGRREEDDSGSDESAWLQQKVERRFSDGDVAELLKLLYFAHLFDVRSQADAPSLVWTKVHERSSCLSYDFVTDDATTPLIEGDLDMLSFFGSMLTSRPPNVTLSHRDALQRCIEHAHNWLLSSDRDIHSDAQISYLHLRERLNRILSSEYFTMTPELQTVSQQTAAAAAAAATAAGQYLTSKELDHNDGAAAYYAQPEQHQPAGTQMYEYRMVGTNRAVPSSNPNPYPLETSGSQAFKMPQFRSHEETYIGNPDDAEEEQQQSVEQPDAAATAAAGGGVGDSQPQPPAQSHHQHYAHHPHHPQVQMGGAPRSAGGGYQQGHPGAGAPARGGRGMPGGYQGTGARAAGRGGYPGRSNRGGRGGMYTNGGRNAQFYDQSGSFHPQPNHYGGRGGRGGGGGRGGSGMMYNGHANGVAAPSTPAAPAVATGSA</sequence>
<protein>
    <recommendedName>
        <fullName evidence="4">Glycine-rich protein</fullName>
    </recommendedName>
</protein>
<keyword evidence="3" id="KW-1185">Reference proteome</keyword>
<gene>
    <name evidence="2" type="ORF">CSSPTR1EN2_LOCUS23869</name>
</gene>
<feature type="compositionally biased region" description="Polar residues" evidence="1">
    <location>
        <begin position="475"/>
        <end position="484"/>
    </location>
</feature>
<dbReference type="PANTHER" id="PTHR37736:SF1">
    <property type="entry name" value="GLYCINE-RICH PROTEIN"/>
    <property type="match status" value="1"/>
</dbReference>
<reference evidence="2" key="1">
    <citation type="submission" date="2024-02" db="EMBL/GenBank/DDBJ databases">
        <authorList>
            <consortium name="ELIXIR-Norway"/>
            <consortium name="Elixir Norway"/>
        </authorList>
    </citation>
    <scope>NUCLEOTIDE SEQUENCE</scope>
</reference>
<feature type="region of interest" description="Disordered" evidence="1">
    <location>
        <begin position="1"/>
        <end position="25"/>
    </location>
</feature>
<feature type="region of interest" description="Disordered" evidence="1">
    <location>
        <begin position="356"/>
        <end position="531"/>
    </location>
</feature>
<feature type="compositionally biased region" description="Gly residues" evidence="1">
    <location>
        <begin position="449"/>
        <end position="467"/>
    </location>
</feature>
<feature type="compositionally biased region" description="Gly residues" evidence="1">
    <location>
        <begin position="490"/>
        <end position="505"/>
    </location>
</feature>
<feature type="compositionally biased region" description="Basic residues" evidence="1">
    <location>
        <begin position="393"/>
        <end position="403"/>
    </location>
</feature>
<evidence type="ECO:0000313" key="3">
    <source>
        <dbReference type="Proteomes" id="UP001497512"/>
    </source>
</evidence>
<accession>A0ABP0V5M0</accession>
<evidence type="ECO:0000256" key="1">
    <source>
        <dbReference type="SAM" id="MobiDB-lite"/>
    </source>
</evidence>
<feature type="compositionally biased region" description="Gly residues" evidence="1">
    <location>
        <begin position="430"/>
        <end position="442"/>
    </location>
</feature>
<evidence type="ECO:0008006" key="4">
    <source>
        <dbReference type="Google" id="ProtNLM"/>
    </source>
</evidence>
<dbReference type="EMBL" id="OZ019901">
    <property type="protein sequence ID" value="CAK9237770.1"/>
    <property type="molecule type" value="Genomic_DNA"/>
</dbReference>
<organism evidence="2 3">
    <name type="scientific">Sphagnum troendelagicum</name>
    <dbReference type="NCBI Taxonomy" id="128251"/>
    <lineage>
        <taxon>Eukaryota</taxon>
        <taxon>Viridiplantae</taxon>
        <taxon>Streptophyta</taxon>
        <taxon>Embryophyta</taxon>
        <taxon>Bryophyta</taxon>
        <taxon>Sphagnophytina</taxon>
        <taxon>Sphagnopsida</taxon>
        <taxon>Sphagnales</taxon>
        <taxon>Sphagnaceae</taxon>
        <taxon>Sphagnum</taxon>
    </lineage>
</organism>
<evidence type="ECO:0000313" key="2">
    <source>
        <dbReference type="EMBL" id="CAK9237770.1"/>
    </source>
</evidence>
<dbReference type="Proteomes" id="UP001497512">
    <property type="component" value="Chromosome 9"/>
</dbReference>
<feature type="compositionally biased region" description="Low complexity" evidence="1">
    <location>
        <begin position="514"/>
        <end position="531"/>
    </location>
</feature>
<proteinExistence type="predicted"/>
<dbReference type="PANTHER" id="PTHR37736">
    <property type="entry name" value="GLYCINE-RICH PROTEIN"/>
    <property type="match status" value="1"/>
</dbReference>
<name>A0ABP0V5M0_9BRYO</name>